<dbReference type="Pfam" id="PF01119">
    <property type="entry name" value="DNA_mis_repair"/>
    <property type="match status" value="1"/>
</dbReference>
<dbReference type="GO" id="GO:0030983">
    <property type="term" value="F:mismatched DNA binding"/>
    <property type="evidence" value="ECO:0007669"/>
    <property type="project" value="InterPro"/>
</dbReference>
<dbReference type="InterPro" id="IPR020568">
    <property type="entry name" value="Ribosomal_Su5_D2-typ_SF"/>
</dbReference>
<keyword evidence="7" id="KW-0378">Hydrolase</keyword>
<dbReference type="InterPro" id="IPR037198">
    <property type="entry name" value="MutL_C_sf"/>
</dbReference>
<dbReference type="PANTHER" id="PTHR10073:SF12">
    <property type="entry name" value="DNA MISMATCH REPAIR PROTEIN MLH1"/>
    <property type="match status" value="1"/>
</dbReference>
<evidence type="ECO:0000313" key="7">
    <source>
        <dbReference type="EMBL" id="MCL9816522.1"/>
    </source>
</evidence>
<dbReference type="NCBIfam" id="TIGR00585">
    <property type="entry name" value="mutl"/>
    <property type="match status" value="1"/>
</dbReference>
<name>A0AAE3K7S3_9EURY</name>
<keyword evidence="8" id="KW-1185">Reference proteome</keyword>
<dbReference type="FunFam" id="3.30.565.10:FF:000003">
    <property type="entry name" value="DNA mismatch repair endonuclease MutL"/>
    <property type="match status" value="1"/>
</dbReference>
<dbReference type="SMART" id="SM00853">
    <property type="entry name" value="MutL_C"/>
    <property type="match status" value="1"/>
</dbReference>
<sequence>MSDRSIRRLSDATVNQIAAGEVITRPSRVVEELLDNAIDAAASRITIEVEGDGTDRITVSDTGHGIARKDVVRALERHTTSKIQPESTTLIESVQTLGFRGEALAAIADCATVTVETNTGEPRGTKITTGPDDEPVRHDVGHAQGTTVTASNLFANRPARNASLAKPETEFRRITEVVSAYALLYPQIRFVLRHNGTETLSTTGTGITASVLGVYGRKAAQHTRSIDHRQAVSIDHGGTHAPRTTETQTVRISGFLLAPTIVRRSNTHTTVAINGRPVRQSAIRDAVVSGYGSRLGSKEYPIAAISVTVPHSLVDPNIHPAKQRVGLVGEDEIAAAVSKAIETALTSGDERIAAQTPTDLTTELADTTPDSRFDRLTVIGTFRELYILCEAADELLVIDQHAAHERVNYERLQAAFATEPIRSEPIDPPQTVSLSATAQAAMEEFADELTACGYEYELFGGTVVRVTAVPAPFGRPANPGSLQDVLTALQQGIERPPREQFLASLACHPSLKAGDSLSVDDAQLLLDRLAECESPYRCPHGRPVMTTLSERSIAQQLGRNVSRFR</sequence>
<comment type="similarity">
    <text evidence="1 4">Belongs to the DNA mismatch repair MutL/HexB family.</text>
</comment>
<dbReference type="InterPro" id="IPR036890">
    <property type="entry name" value="HATPase_C_sf"/>
</dbReference>
<proteinExistence type="inferred from homology"/>
<dbReference type="SMART" id="SM01340">
    <property type="entry name" value="DNA_mis_repair"/>
    <property type="match status" value="1"/>
</dbReference>
<dbReference type="Gene3D" id="3.30.230.10">
    <property type="match status" value="1"/>
</dbReference>
<dbReference type="Pfam" id="PF13589">
    <property type="entry name" value="HATPase_c_3"/>
    <property type="match status" value="1"/>
</dbReference>
<dbReference type="PANTHER" id="PTHR10073">
    <property type="entry name" value="DNA MISMATCH REPAIR PROTEIN MLH, PMS, MUTL"/>
    <property type="match status" value="1"/>
</dbReference>
<dbReference type="InterPro" id="IPR014721">
    <property type="entry name" value="Ribsml_uS5_D2-typ_fold_subgr"/>
</dbReference>
<gene>
    <name evidence="4 7" type="primary">mutL</name>
    <name evidence="7" type="ORF">AArcSt2_06135</name>
</gene>
<feature type="domain" description="DNA mismatch repair protein S5" evidence="6">
    <location>
        <begin position="211"/>
        <end position="346"/>
    </location>
</feature>
<dbReference type="EMBL" id="JAKRVX010000002">
    <property type="protein sequence ID" value="MCL9816522.1"/>
    <property type="molecule type" value="Genomic_DNA"/>
</dbReference>
<evidence type="ECO:0000256" key="1">
    <source>
        <dbReference type="ARBA" id="ARBA00006082"/>
    </source>
</evidence>
<dbReference type="GO" id="GO:0004519">
    <property type="term" value="F:endonuclease activity"/>
    <property type="evidence" value="ECO:0007669"/>
    <property type="project" value="UniProtKB-KW"/>
</dbReference>
<dbReference type="PROSITE" id="PS00058">
    <property type="entry name" value="DNA_MISMATCH_REPAIR_1"/>
    <property type="match status" value="1"/>
</dbReference>
<dbReference type="CDD" id="cd00782">
    <property type="entry name" value="MutL_Trans"/>
    <property type="match status" value="1"/>
</dbReference>
<keyword evidence="3 4" id="KW-0234">DNA repair</keyword>
<evidence type="ECO:0000259" key="5">
    <source>
        <dbReference type="SMART" id="SM00853"/>
    </source>
</evidence>
<dbReference type="InterPro" id="IPR014790">
    <property type="entry name" value="MutL_C"/>
</dbReference>
<evidence type="ECO:0000256" key="2">
    <source>
        <dbReference type="ARBA" id="ARBA00022763"/>
    </source>
</evidence>
<comment type="caution">
    <text evidence="7">The sequence shown here is derived from an EMBL/GenBank/DDBJ whole genome shotgun (WGS) entry which is preliminary data.</text>
</comment>
<evidence type="ECO:0000256" key="4">
    <source>
        <dbReference type="HAMAP-Rule" id="MF_00149"/>
    </source>
</evidence>
<dbReference type="GO" id="GO:0032300">
    <property type="term" value="C:mismatch repair complex"/>
    <property type="evidence" value="ECO:0007669"/>
    <property type="project" value="InterPro"/>
</dbReference>
<dbReference type="Gene3D" id="3.30.1370.100">
    <property type="entry name" value="MutL, C-terminal domain, regulatory subdomain"/>
    <property type="match status" value="1"/>
</dbReference>
<dbReference type="SUPFAM" id="SSF55874">
    <property type="entry name" value="ATPase domain of HSP90 chaperone/DNA topoisomerase II/histidine kinase"/>
    <property type="match status" value="1"/>
</dbReference>
<evidence type="ECO:0000313" key="8">
    <source>
        <dbReference type="Proteomes" id="UP001203207"/>
    </source>
</evidence>
<dbReference type="InterPro" id="IPR002099">
    <property type="entry name" value="MutL/Mlh/PMS"/>
</dbReference>
<dbReference type="GO" id="GO:0006298">
    <property type="term" value="P:mismatch repair"/>
    <property type="evidence" value="ECO:0007669"/>
    <property type="project" value="UniProtKB-UniRule"/>
</dbReference>
<dbReference type="Pfam" id="PF08676">
    <property type="entry name" value="MutL_C"/>
    <property type="match status" value="1"/>
</dbReference>
<dbReference type="SUPFAM" id="SSF118116">
    <property type="entry name" value="DNA mismatch repair protein MutL"/>
    <property type="match status" value="1"/>
</dbReference>
<dbReference type="InterPro" id="IPR020667">
    <property type="entry name" value="DNA_mismatch_repair_MutL"/>
</dbReference>
<dbReference type="RefSeq" id="WP_250583449.1">
    <property type="nucleotide sequence ID" value="NZ_JAKRVX010000002.1"/>
</dbReference>
<organism evidence="7 8">
    <name type="scientific">Natronocalculus amylovorans</name>
    <dbReference type="NCBI Taxonomy" id="2917812"/>
    <lineage>
        <taxon>Archaea</taxon>
        <taxon>Methanobacteriati</taxon>
        <taxon>Methanobacteriota</taxon>
        <taxon>Stenosarchaea group</taxon>
        <taxon>Halobacteria</taxon>
        <taxon>Halobacteriales</taxon>
        <taxon>Haloferacaceae</taxon>
        <taxon>Natronocalculus</taxon>
    </lineage>
</organism>
<comment type="function">
    <text evidence="4">This protein is involved in the repair of mismatches in DNA. It is required for dam-dependent methyl-directed DNA mismatch repair. May act as a 'molecular matchmaker', a protein that promotes the formation of a stable complex between two or more DNA-binding proteins in an ATP-dependent manner without itself being part of a final effector complex.</text>
</comment>
<dbReference type="GO" id="GO:0005524">
    <property type="term" value="F:ATP binding"/>
    <property type="evidence" value="ECO:0007669"/>
    <property type="project" value="InterPro"/>
</dbReference>
<reference evidence="7" key="1">
    <citation type="journal article" date="2022" name="Syst. Appl. Microbiol.">
        <title>Natronocalculus amylovorans gen. nov., sp. nov., and Natranaeroarchaeum aerophilus sp. nov., dominant culturable amylolytic natronoarchaea from hypersaline soda lakes in southwestern Siberia.</title>
        <authorList>
            <person name="Sorokin D.Y."/>
            <person name="Elcheninov A.G."/>
            <person name="Khizhniak T.V."/>
            <person name="Koenen M."/>
            <person name="Bale N.J."/>
            <person name="Damste J.S.S."/>
            <person name="Kublanov I.V."/>
        </authorList>
    </citation>
    <scope>NUCLEOTIDE SEQUENCE</scope>
    <source>
        <strain evidence="7">AArc-St2</strain>
    </source>
</reference>
<dbReference type="HAMAP" id="MF_00149">
    <property type="entry name" value="DNA_mis_repair"/>
    <property type="match status" value="1"/>
</dbReference>
<feature type="domain" description="MutL C-terminal dimerisation" evidence="5">
    <location>
        <begin position="378"/>
        <end position="517"/>
    </location>
</feature>
<dbReference type="AlphaFoldDB" id="A0AAE3K7S3"/>
<keyword evidence="2 4" id="KW-0227">DNA damage</keyword>
<dbReference type="InterPro" id="IPR038973">
    <property type="entry name" value="MutL/Mlh/Pms-like"/>
</dbReference>
<dbReference type="InterPro" id="IPR014762">
    <property type="entry name" value="DNA_mismatch_repair_CS"/>
</dbReference>
<evidence type="ECO:0000256" key="3">
    <source>
        <dbReference type="ARBA" id="ARBA00023204"/>
    </source>
</evidence>
<dbReference type="Gene3D" id="3.30.1540.20">
    <property type="entry name" value="MutL, C-terminal domain, dimerisation subdomain"/>
    <property type="match status" value="1"/>
</dbReference>
<dbReference type="CDD" id="cd16926">
    <property type="entry name" value="HATPase_MutL-MLH-PMS-like"/>
    <property type="match status" value="1"/>
</dbReference>
<keyword evidence="7" id="KW-0255">Endonuclease</keyword>
<reference evidence="7" key="2">
    <citation type="submission" date="2022-02" db="EMBL/GenBank/DDBJ databases">
        <authorList>
            <person name="Elcheninov A.G."/>
            <person name="Sorokin D.Y."/>
            <person name="Kublanov I.V."/>
        </authorList>
    </citation>
    <scope>NUCLEOTIDE SEQUENCE</scope>
    <source>
        <strain evidence="7">AArc-St2</strain>
    </source>
</reference>
<dbReference type="InterPro" id="IPR042120">
    <property type="entry name" value="MutL_C_dimsub"/>
</dbReference>
<dbReference type="Proteomes" id="UP001203207">
    <property type="component" value="Unassembled WGS sequence"/>
</dbReference>
<dbReference type="GO" id="GO:0140664">
    <property type="term" value="F:ATP-dependent DNA damage sensor activity"/>
    <property type="evidence" value="ECO:0007669"/>
    <property type="project" value="InterPro"/>
</dbReference>
<dbReference type="GO" id="GO:0016887">
    <property type="term" value="F:ATP hydrolysis activity"/>
    <property type="evidence" value="ECO:0007669"/>
    <property type="project" value="InterPro"/>
</dbReference>
<dbReference type="InterPro" id="IPR042121">
    <property type="entry name" value="MutL_C_regsub"/>
</dbReference>
<dbReference type="Gene3D" id="3.30.565.10">
    <property type="entry name" value="Histidine kinase-like ATPase, C-terminal domain"/>
    <property type="match status" value="1"/>
</dbReference>
<keyword evidence="7" id="KW-0540">Nuclease</keyword>
<dbReference type="SUPFAM" id="SSF54211">
    <property type="entry name" value="Ribosomal protein S5 domain 2-like"/>
    <property type="match status" value="1"/>
</dbReference>
<dbReference type="InterPro" id="IPR013507">
    <property type="entry name" value="DNA_mismatch_S5_2-like"/>
</dbReference>
<protein>
    <recommendedName>
        <fullName evidence="4">DNA mismatch repair protein MutL</fullName>
    </recommendedName>
</protein>
<accession>A0AAE3K7S3</accession>
<evidence type="ECO:0000259" key="6">
    <source>
        <dbReference type="SMART" id="SM01340"/>
    </source>
</evidence>